<dbReference type="PANTHER" id="PTHR25462:SF296">
    <property type="entry name" value="MEIOTIC P26, ISOFORM F"/>
    <property type="match status" value="1"/>
</dbReference>
<dbReference type="GO" id="GO:0008270">
    <property type="term" value="F:zinc ion binding"/>
    <property type="evidence" value="ECO:0007669"/>
    <property type="project" value="UniProtKB-KW"/>
</dbReference>
<dbReference type="InterPro" id="IPR047153">
    <property type="entry name" value="TRIM45/56/19-like"/>
</dbReference>
<evidence type="ECO:0000256" key="1">
    <source>
        <dbReference type="ARBA" id="ARBA00022723"/>
    </source>
</evidence>
<protein>
    <recommendedName>
        <fullName evidence="5">RING-type domain-containing protein</fullName>
    </recommendedName>
</protein>
<dbReference type="AlphaFoldDB" id="A0A9D4CEC6"/>
<dbReference type="CDD" id="cd19756">
    <property type="entry name" value="Bbox2"/>
    <property type="match status" value="1"/>
</dbReference>
<dbReference type="PANTHER" id="PTHR25462">
    <property type="entry name" value="BONUS, ISOFORM C-RELATED"/>
    <property type="match status" value="1"/>
</dbReference>
<dbReference type="InterPro" id="IPR017907">
    <property type="entry name" value="Znf_RING_CS"/>
</dbReference>
<dbReference type="InterPro" id="IPR001841">
    <property type="entry name" value="Znf_RING"/>
</dbReference>
<keyword evidence="3" id="KW-0862">Zinc</keyword>
<keyword evidence="2 4" id="KW-0863">Zinc-finger</keyword>
<dbReference type="SUPFAM" id="SSF57850">
    <property type="entry name" value="RING/U-box"/>
    <property type="match status" value="1"/>
</dbReference>
<dbReference type="InterPro" id="IPR027370">
    <property type="entry name" value="Znf-RING_euk"/>
</dbReference>
<name>A0A9D4CEC6_DREPO</name>
<evidence type="ECO:0000256" key="4">
    <source>
        <dbReference type="PROSITE-ProRule" id="PRU00175"/>
    </source>
</evidence>
<dbReference type="Pfam" id="PF00643">
    <property type="entry name" value="zf-B_box"/>
    <property type="match status" value="1"/>
</dbReference>
<keyword evidence="7" id="KW-1185">Reference proteome</keyword>
<evidence type="ECO:0000256" key="2">
    <source>
        <dbReference type="ARBA" id="ARBA00022771"/>
    </source>
</evidence>
<dbReference type="Pfam" id="PF13445">
    <property type="entry name" value="zf-RING_UBOX"/>
    <property type="match status" value="1"/>
</dbReference>
<proteinExistence type="predicted"/>
<dbReference type="GO" id="GO:0005654">
    <property type="term" value="C:nucleoplasm"/>
    <property type="evidence" value="ECO:0007669"/>
    <property type="project" value="TreeGrafter"/>
</dbReference>
<dbReference type="EMBL" id="JAIWYP010000013">
    <property type="protein sequence ID" value="KAH3721784.1"/>
    <property type="molecule type" value="Genomic_DNA"/>
</dbReference>
<reference evidence="6" key="2">
    <citation type="submission" date="2020-11" db="EMBL/GenBank/DDBJ databases">
        <authorList>
            <person name="McCartney M.A."/>
            <person name="Auch B."/>
            <person name="Kono T."/>
            <person name="Mallez S."/>
            <person name="Becker A."/>
            <person name="Gohl D.M."/>
            <person name="Silverstein K.A.T."/>
            <person name="Koren S."/>
            <person name="Bechman K.B."/>
            <person name="Herman A."/>
            <person name="Abrahante J.E."/>
            <person name="Garbe J."/>
        </authorList>
    </citation>
    <scope>NUCLEOTIDE SEQUENCE</scope>
    <source>
        <strain evidence="6">Duluth1</strain>
        <tissue evidence="6">Whole animal</tissue>
    </source>
</reference>
<dbReference type="SMART" id="SM00184">
    <property type="entry name" value="RING"/>
    <property type="match status" value="1"/>
</dbReference>
<sequence>MGSGITKPRPKPELLQCSICFNVYKVPRMLPCQHTFCEGCLHSYIMTTAVQDAEKNEFPCPMCRDVVQVPQPEKPRFKWAKMFPKNRLMISLFDGQFEFSDSCRLHPGKLIEFFCENHVEIGCGSCLVTRHKGCEVTSLVRLYQ</sequence>
<dbReference type="Proteomes" id="UP000828390">
    <property type="component" value="Unassembled WGS sequence"/>
</dbReference>
<organism evidence="6 7">
    <name type="scientific">Dreissena polymorpha</name>
    <name type="common">Zebra mussel</name>
    <name type="synonym">Mytilus polymorpha</name>
    <dbReference type="NCBI Taxonomy" id="45954"/>
    <lineage>
        <taxon>Eukaryota</taxon>
        <taxon>Metazoa</taxon>
        <taxon>Spiralia</taxon>
        <taxon>Lophotrochozoa</taxon>
        <taxon>Mollusca</taxon>
        <taxon>Bivalvia</taxon>
        <taxon>Autobranchia</taxon>
        <taxon>Heteroconchia</taxon>
        <taxon>Euheterodonta</taxon>
        <taxon>Imparidentia</taxon>
        <taxon>Neoheterodontei</taxon>
        <taxon>Myida</taxon>
        <taxon>Dreissenoidea</taxon>
        <taxon>Dreissenidae</taxon>
        <taxon>Dreissena</taxon>
    </lineage>
</organism>
<evidence type="ECO:0000313" key="6">
    <source>
        <dbReference type="EMBL" id="KAH3721784.1"/>
    </source>
</evidence>
<dbReference type="GO" id="GO:0061630">
    <property type="term" value="F:ubiquitin protein ligase activity"/>
    <property type="evidence" value="ECO:0007669"/>
    <property type="project" value="TreeGrafter"/>
</dbReference>
<dbReference type="Gene3D" id="3.30.40.10">
    <property type="entry name" value="Zinc/RING finger domain, C3HC4 (zinc finger)"/>
    <property type="match status" value="1"/>
</dbReference>
<evidence type="ECO:0000259" key="5">
    <source>
        <dbReference type="PROSITE" id="PS50089"/>
    </source>
</evidence>
<evidence type="ECO:0000313" key="7">
    <source>
        <dbReference type="Proteomes" id="UP000828390"/>
    </source>
</evidence>
<dbReference type="PROSITE" id="PS50089">
    <property type="entry name" value="ZF_RING_2"/>
    <property type="match status" value="1"/>
</dbReference>
<evidence type="ECO:0000256" key="3">
    <source>
        <dbReference type="ARBA" id="ARBA00022833"/>
    </source>
</evidence>
<dbReference type="SUPFAM" id="SSF57845">
    <property type="entry name" value="B-box zinc-binding domain"/>
    <property type="match status" value="1"/>
</dbReference>
<feature type="domain" description="RING-type" evidence="5">
    <location>
        <begin position="17"/>
        <end position="64"/>
    </location>
</feature>
<gene>
    <name evidence="6" type="ORF">DPMN_064732</name>
</gene>
<dbReference type="Gene3D" id="3.30.160.60">
    <property type="entry name" value="Classic Zinc Finger"/>
    <property type="match status" value="1"/>
</dbReference>
<keyword evidence="1" id="KW-0479">Metal-binding</keyword>
<dbReference type="PROSITE" id="PS00518">
    <property type="entry name" value="ZF_RING_1"/>
    <property type="match status" value="1"/>
</dbReference>
<dbReference type="InterPro" id="IPR013083">
    <property type="entry name" value="Znf_RING/FYVE/PHD"/>
</dbReference>
<accession>A0A9D4CEC6</accession>
<reference evidence="6" key="1">
    <citation type="journal article" date="2019" name="bioRxiv">
        <title>The Genome of the Zebra Mussel, Dreissena polymorpha: A Resource for Invasive Species Research.</title>
        <authorList>
            <person name="McCartney M.A."/>
            <person name="Auch B."/>
            <person name="Kono T."/>
            <person name="Mallez S."/>
            <person name="Zhang Y."/>
            <person name="Obille A."/>
            <person name="Becker A."/>
            <person name="Abrahante J.E."/>
            <person name="Garbe J."/>
            <person name="Badalamenti J.P."/>
            <person name="Herman A."/>
            <person name="Mangelson H."/>
            <person name="Liachko I."/>
            <person name="Sullivan S."/>
            <person name="Sone E.D."/>
            <person name="Koren S."/>
            <person name="Silverstein K.A.T."/>
            <person name="Beckman K.B."/>
            <person name="Gohl D.M."/>
        </authorList>
    </citation>
    <scope>NUCLEOTIDE SEQUENCE</scope>
    <source>
        <strain evidence="6">Duluth1</strain>
        <tissue evidence="6">Whole animal</tissue>
    </source>
</reference>
<comment type="caution">
    <text evidence="6">The sequence shown here is derived from an EMBL/GenBank/DDBJ whole genome shotgun (WGS) entry which is preliminary data.</text>
</comment>
<dbReference type="InterPro" id="IPR000315">
    <property type="entry name" value="Znf_B-box"/>
</dbReference>